<feature type="compositionally biased region" description="Low complexity" evidence="3">
    <location>
        <begin position="92"/>
        <end position="118"/>
    </location>
</feature>
<feature type="compositionally biased region" description="Gly residues" evidence="3">
    <location>
        <begin position="151"/>
        <end position="161"/>
    </location>
</feature>
<evidence type="ECO:0000313" key="4">
    <source>
        <dbReference type="EMBL" id="SNQ50784.1"/>
    </source>
</evidence>
<dbReference type="Proteomes" id="UP000234331">
    <property type="component" value="Unassembled WGS sequence"/>
</dbReference>
<dbReference type="AlphaFoldDB" id="A0A2I2KYP1"/>
<evidence type="ECO:0000256" key="2">
    <source>
        <dbReference type="ARBA" id="ARBA00023231"/>
    </source>
</evidence>
<sequence>MSSNTYDVGDVVATVKDLRNDGTYPDPAFAVGEVLVEAGTIGEVINVGLYLQEHIVYAVAFRNGRVVGALERELAVPVIDADAIEARDEPIPATASAPAEAAAKAATPAKGEAATPAPGDQPVAVPIAAVSADGPGQGHGHGGGHGEGHGGGKGHGGGGCKHGSSNCGSGKGSGAAGDAAKEDTTAVAAEAAASKGGA</sequence>
<keyword evidence="5" id="KW-1185">Reference proteome</keyword>
<name>A0A2I2KYP1_9ACTN</name>
<gene>
    <name evidence="4" type="primary">nifZ</name>
    <name evidence="4" type="ORF">FRACA_530008</name>
</gene>
<feature type="compositionally biased region" description="Low complexity" evidence="3">
    <location>
        <begin position="185"/>
        <end position="198"/>
    </location>
</feature>
<dbReference type="RefSeq" id="WP_243407971.1">
    <property type="nucleotide sequence ID" value="NZ_FZMO01000479.1"/>
</dbReference>
<evidence type="ECO:0000256" key="3">
    <source>
        <dbReference type="SAM" id="MobiDB-lite"/>
    </source>
</evidence>
<protein>
    <submittedName>
        <fullName evidence="4">Protein NifZ</fullName>
    </submittedName>
</protein>
<dbReference type="Pfam" id="PF04319">
    <property type="entry name" value="NifZ"/>
    <property type="match status" value="1"/>
</dbReference>
<comment type="similarity">
    <text evidence="1">Belongs to the NifZ family.</text>
</comment>
<dbReference type="EMBL" id="FZMO01000479">
    <property type="protein sequence ID" value="SNQ50784.1"/>
    <property type="molecule type" value="Genomic_DNA"/>
</dbReference>
<organism evidence="4 5">
    <name type="scientific">Frankia canadensis</name>
    <dbReference type="NCBI Taxonomy" id="1836972"/>
    <lineage>
        <taxon>Bacteria</taxon>
        <taxon>Bacillati</taxon>
        <taxon>Actinomycetota</taxon>
        <taxon>Actinomycetes</taxon>
        <taxon>Frankiales</taxon>
        <taxon>Frankiaceae</taxon>
        <taxon>Frankia</taxon>
    </lineage>
</organism>
<keyword evidence="2" id="KW-0535">Nitrogen fixation</keyword>
<accession>A0A2I2KYP1</accession>
<feature type="region of interest" description="Disordered" evidence="3">
    <location>
        <begin position="90"/>
        <end position="198"/>
    </location>
</feature>
<evidence type="ECO:0000313" key="5">
    <source>
        <dbReference type="Proteomes" id="UP000234331"/>
    </source>
</evidence>
<dbReference type="InterPro" id="IPR007415">
    <property type="entry name" value="Nitrogenase_MoFe_mat_NifZ"/>
</dbReference>
<evidence type="ECO:0000256" key="1">
    <source>
        <dbReference type="ARBA" id="ARBA00008027"/>
    </source>
</evidence>
<proteinExistence type="inferred from homology"/>
<dbReference type="GO" id="GO:0009399">
    <property type="term" value="P:nitrogen fixation"/>
    <property type="evidence" value="ECO:0007669"/>
    <property type="project" value="InterPro"/>
</dbReference>
<reference evidence="4 5" key="1">
    <citation type="submission" date="2017-06" db="EMBL/GenBank/DDBJ databases">
        <authorList>
            <person name="Kim H.J."/>
            <person name="Triplett B.A."/>
        </authorList>
    </citation>
    <scope>NUCLEOTIDE SEQUENCE [LARGE SCALE GENOMIC DNA]</scope>
    <source>
        <strain evidence="4">FRACA_ARgP5</strain>
    </source>
</reference>